<dbReference type="InterPro" id="IPR050738">
    <property type="entry name" value="Sulfatase"/>
</dbReference>
<dbReference type="SUPFAM" id="SSF53649">
    <property type="entry name" value="Alkaline phosphatase-like"/>
    <property type="match status" value="1"/>
</dbReference>
<evidence type="ECO:0000256" key="5">
    <source>
        <dbReference type="ARBA" id="ARBA00022801"/>
    </source>
</evidence>
<keyword evidence="9" id="KW-1185">Reference proteome</keyword>
<dbReference type="PANTHER" id="PTHR42693">
    <property type="entry name" value="ARYLSULFATASE FAMILY MEMBER"/>
    <property type="match status" value="1"/>
</dbReference>
<dbReference type="InterPro" id="IPR017850">
    <property type="entry name" value="Alkaline_phosphatase_core_sf"/>
</dbReference>
<proteinExistence type="inferred from homology"/>
<evidence type="ECO:0000259" key="7">
    <source>
        <dbReference type="Pfam" id="PF00884"/>
    </source>
</evidence>
<comment type="cofactor">
    <cofactor evidence="1">
        <name>Ca(2+)</name>
        <dbReference type="ChEBI" id="CHEBI:29108"/>
    </cofactor>
</comment>
<name>A0ABY7VV48_9BACT</name>
<dbReference type="PANTHER" id="PTHR42693:SF42">
    <property type="entry name" value="ARYLSULFATASE G"/>
    <property type="match status" value="1"/>
</dbReference>
<accession>A0ABY7VV48</accession>
<dbReference type="RefSeq" id="WP_274151397.1">
    <property type="nucleotide sequence ID" value="NZ_CP117811.1"/>
</dbReference>
<keyword evidence="3" id="KW-0479">Metal-binding</keyword>
<dbReference type="Gene3D" id="3.40.720.10">
    <property type="entry name" value="Alkaline Phosphatase, subunit A"/>
    <property type="match status" value="1"/>
</dbReference>
<gene>
    <name evidence="8" type="ORF">PQO03_04270</name>
</gene>
<dbReference type="CDD" id="cd16144">
    <property type="entry name" value="ARS_like"/>
    <property type="match status" value="1"/>
</dbReference>
<dbReference type="Proteomes" id="UP001214250">
    <property type="component" value="Chromosome 1"/>
</dbReference>
<dbReference type="InterPro" id="IPR000917">
    <property type="entry name" value="Sulfatase_N"/>
</dbReference>
<keyword evidence="6" id="KW-0106">Calcium</keyword>
<keyword evidence="5" id="KW-0378">Hydrolase</keyword>
<dbReference type="EMBL" id="CP117811">
    <property type="protein sequence ID" value="WDE97169.1"/>
    <property type="molecule type" value="Genomic_DNA"/>
</dbReference>
<evidence type="ECO:0000256" key="1">
    <source>
        <dbReference type="ARBA" id="ARBA00001913"/>
    </source>
</evidence>
<dbReference type="Pfam" id="PF00884">
    <property type="entry name" value="Sulfatase"/>
    <property type="match status" value="1"/>
</dbReference>
<evidence type="ECO:0000256" key="2">
    <source>
        <dbReference type="ARBA" id="ARBA00008779"/>
    </source>
</evidence>
<sequence length="560" mass="63192">MKIISTLQFFSLISTCLMLHSSQLQSKESSTKPNIIFILADDLGYMDLAAYASKIKNIDRSELFYETPHIDQLVDQGVMFTQAYASNLCSPSRSSIITGKHSSRHGFMTATPGFYETYYNQGQTPPAGFAAQDGFFNKTDRAPWPLTQAMTNIALPLDEVTFAEAMTDYKSAFIGKWHLGGHGSKGFAPADQGFEEIAWFDAGGSPYFNWRKRWDLKKKQHEKMAQSELHQGKSGAATGKDYLTDDLAEQACQYIKQNQKSDKPFLLYFCQFAVHTPLQAKKADIKHFAQKKTRGWNQQSNPTYAGMLKAMDDCVGAMIQTLKDSNQLDNTIIIFMSDNGGIVHPDENGKATITNNTPLKGEKALLYEGGIRVPLFVWYPSKYTAKTCDRAVDINDIFPTLLDLSGQSLDSYKTYGDGQSLVPLLADPQSKAYSRDSFYWHYPFYVQVGLTKGALTAPRSAIRQGDWKLILNWEGGLELYNLKSDLAEANNLSQHEPERTKQLFKKLNHWINSTVETRYIPIRNPHYKAQLKQARSFKNIFSAHQSPWPLGRTSRIKTSE</sequence>
<organism evidence="8 9">
    <name type="scientific">Lentisphaera profundi</name>
    <dbReference type="NCBI Taxonomy" id="1658616"/>
    <lineage>
        <taxon>Bacteria</taxon>
        <taxon>Pseudomonadati</taxon>
        <taxon>Lentisphaerota</taxon>
        <taxon>Lentisphaeria</taxon>
        <taxon>Lentisphaerales</taxon>
        <taxon>Lentisphaeraceae</taxon>
        <taxon>Lentisphaera</taxon>
    </lineage>
</organism>
<protein>
    <submittedName>
        <fullName evidence="8">Sulfatase</fullName>
    </submittedName>
</protein>
<comment type="similarity">
    <text evidence="2">Belongs to the sulfatase family.</text>
</comment>
<reference evidence="8 9" key="1">
    <citation type="submission" date="2023-02" db="EMBL/GenBank/DDBJ databases">
        <title>Genome sequence of Lentisphaera profundi SAORIC-696.</title>
        <authorList>
            <person name="Kim e."/>
            <person name="Cho J.-C."/>
            <person name="Choi A."/>
            <person name="Kang I."/>
        </authorList>
    </citation>
    <scope>NUCLEOTIDE SEQUENCE [LARGE SCALE GENOMIC DNA]</scope>
    <source>
        <strain evidence="8 9">SAORIC-696</strain>
    </source>
</reference>
<keyword evidence="4" id="KW-0732">Signal</keyword>
<evidence type="ECO:0000313" key="8">
    <source>
        <dbReference type="EMBL" id="WDE97169.1"/>
    </source>
</evidence>
<evidence type="ECO:0000256" key="4">
    <source>
        <dbReference type="ARBA" id="ARBA00022729"/>
    </source>
</evidence>
<evidence type="ECO:0000256" key="6">
    <source>
        <dbReference type="ARBA" id="ARBA00022837"/>
    </source>
</evidence>
<feature type="domain" description="Sulfatase N-terminal" evidence="7">
    <location>
        <begin position="33"/>
        <end position="406"/>
    </location>
</feature>
<dbReference type="Gene3D" id="3.30.1120.10">
    <property type="match status" value="1"/>
</dbReference>
<evidence type="ECO:0000256" key="3">
    <source>
        <dbReference type="ARBA" id="ARBA00022723"/>
    </source>
</evidence>
<evidence type="ECO:0000313" key="9">
    <source>
        <dbReference type="Proteomes" id="UP001214250"/>
    </source>
</evidence>